<accession>A0ABQ5IBP8</accession>
<name>A0ABQ5IBP8_9ASTR</name>
<reference evidence="1" key="2">
    <citation type="submission" date="2022-01" db="EMBL/GenBank/DDBJ databases">
        <authorList>
            <person name="Yamashiro T."/>
            <person name="Shiraishi A."/>
            <person name="Satake H."/>
            <person name="Nakayama K."/>
        </authorList>
    </citation>
    <scope>NUCLEOTIDE SEQUENCE</scope>
</reference>
<comment type="caution">
    <text evidence="1">The sequence shown here is derived from an EMBL/GenBank/DDBJ whole genome shotgun (WGS) entry which is preliminary data.</text>
</comment>
<dbReference type="Proteomes" id="UP001151760">
    <property type="component" value="Unassembled WGS sequence"/>
</dbReference>
<proteinExistence type="predicted"/>
<reference evidence="1" key="1">
    <citation type="journal article" date="2022" name="Int. J. Mol. Sci.">
        <title>Draft Genome of Tanacetum Coccineum: Genomic Comparison of Closely Related Tanacetum-Family Plants.</title>
        <authorList>
            <person name="Yamashiro T."/>
            <person name="Shiraishi A."/>
            <person name="Nakayama K."/>
            <person name="Satake H."/>
        </authorList>
    </citation>
    <scope>NUCLEOTIDE SEQUENCE</scope>
</reference>
<organism evidence="1 2">
    <name type="scientific">Tanacetum coccineum</name>
    <dbReference type="NCBI Taxonomy" id="301880"/>
    <lineage>
        <taxon>Eukaryota</taxon>
        <taxon>Viridiplantae</taxon>
        <taxon>Streptophyta</taxon>
        <taxon>Embryophyta</taxon>
        <taxon>Tracheophyta</taxon>
        <taxon>Spermatophyta</taxon>
        <taxon>Magnoliopsida</taxon>
        <taxon>eudicotyledons</taxon>
        <taxon>Gunneridae</taxon>
        <taxon>Pentapetalae</taxon>
        <taxon>asterids</taxon>
        <taxon>campanulids</taxon>
        <taxon>Asterales</taxon>
        <taxon>Asteraceae</taxon>
        <taxon>Asteroideae</taxon>
        <taxon>Anthemideae</taxon>
        <taxon>Anthemidinae</taxon>
        <taxon>Tanacetum</taxon>
    </lineage>
</organism>
<sequence length="204" mass="22666">MDSSYGGDHLFLASDDSMPPGIEIDDYDSEGDIHFLEELLSNDSPPLPENESFSLDHFDDPTFPRPHSGTTDVEICFILNPAATLLQQSGRFPKIMKTRASFSISNHPVTRIETGMQITYEVKLNMIIREVRVAGVRVSSNEVRRVNGTGPIIRTHEEAVGGVQKDYNTLRSSNMSGGVLERTKLPFHLEAIYGVRSSCLKGRI</sequence>
<keyword evidence="2" id="KW-1185">Reference proteome</keyword>
<dbReference type="EMBL" id="BQNB010020592">
    <property type="protein sequence ID" value="GJT97577.1"/>
    <property type="molecule type" value="Genomic_DNA"/>
</dbReference>
<gene>
    <name evidence="1" type="ORF">Tco_1093095</name>
</gene>
<evidence type="ECO:0000313" key="1">
    <source>
        <dbReference type="EMBL" id="GJT97577.1"/>
    </source>
</evidence>
<protein>
    <submittedName>
        <fullName evidence="1">Uncharacterized protein</fullName>
    </submittedName>
</protein>
<evidence type="ECO:0000313" key="2">
    <source>
        <dbReference type="Proteomes" id="UP001151760"/>
    </source>
</evidence>